<keyword evidence="3" id="KW-1185">Reference proteome</keyword>
<evidence type="ECO:0008006" key="4">
    <source>
        <dbReference type="Google" id="ProtNLM"/>
    </source>
</evidence>
<accession>A0A127JP39</accession>
<dbReference type="GO" id="GO:0020037">
    <property type="term" value="F:heme binding"/>
    <property type="evidence" value="ECO:0007669"/>
    <property type="project" value="InterPro"/>
</dbReference>
<dbReference type="PANTHER" id="PTHR46696">
    <property type="entry name" value="P450, PUTATIVE (EUROFUNG)-RELATED"/>
    <property type="match status" value="1"/>
</dbReference>
<reference evidence="2 3" key="1">
    <citation type="journal article" date="2014" name="Int. J. Syst. Evol. Microbiol.">
        <title>Ramlibacter solisilvae sp. nov., isolated from forest soil, and emended description of the genus Ramlibacter.</title>
        <authorList>
            <person name="Lee H.J."/>
            <person name="Lee S.H."/>
            <person name="Lee S.S."/>
            <person name="Lee J.S."/>
            <person name="Kim Y."/>
            <person name="Kim S.C."/>
            <person name="Jeon C.O."/>
        </authorList>
    </citation>
    <scope>NUCLEOTIDE SEQUENCE [LARGE SCALE GENOMIC DNA]</scope>
    <source>
        <strain evidence="2 3">5-10</strain>
    </source>
</reference>
<dbReference type="SUPFAM" id="SSF48264">
    <property type="entry name" value="Cytochrome P450"/>
    <property type="match status" value="1"/>
</dbReference>
<evidence type="ECO:0000313" key="3">
    <source>
        <dbReference type="Proteomes" id="UP000070433"/>
    </source>
</evidence>
<dbReference type="AlphaFoldDB" id="A0A127JP39"/>
<sequence>MTNAEPRDPISAVTHEHPYAYYARLRRERPLAFDDALGLWVAAGAAAVRAALAHPQLRVRPAAEPVPAALAGTPLGEVFALLVRMNDGDFHQRHRPAVQAQAAKWDRAGVTDAASAAVRELAGRVAADRWLVQVPAQAMARLLGVPPGQRDMTVQAVLDVVAGIAPQATPRAIEIGNSAADQLMAQGERLGLDRPGAANRIALMQQSVDATAALAGNTAKAALAAAAPPPQLGAWRELVAQVLVADPPVHNTRRFAAADLVLDGQAIRAGQGVLVLLASAVQEEASPALAFGSAAHACPGAAIAAEIAAAALCALHEQELLRRMFGRPAGYRPLPNARIPAFES</sequence>
<dbReference type="InterPro" id="IPR036396">
    <property type="entry name" value="Cyt_P450_sf"/>
</dbReference>
<dbReference type="RefSeq" id="WP_061495320.1">
    <property type="nucleotide sequence ID" value="NZ_CP010951.1"/>
</dbReference>
<organism evidence="2 3">
    <name type="scientific">Ramlibacter tataouinensis</name>
    <dbReference type="NCBI Taxonomy" id="94132"/>
    <lineage>
        <taxon>Bacteria</taxon>
        <taxon>Pseudomonadati</taxon>
        <taxon>Pseudomonadota</taxon>
        <taxon>Betaproteobacteria</taxon>
        <taxon>Burkholderiales</taxon>
        <taxon>Comamonadaceae</taxon>
        <taxon>Ramlibacter</taxon>
    </lineage>
</organism>
<evidence type="ECO:0000256" key="1">
    <source>
        <dbReference type="ARBA" id="ARBA00010617"/>
    </source>
</evidence>
<dbReference type="GO" id="GO:0005506">
    <property type="term" value="F:iron ion binding"/>
    <property type="evidence" value="ECO:0007669"/>
    <property type="project" value="InterPro"/>
</dbReference>
<dbReference type="EMBL" id="CP010951">
    <property type="protein sequence ID" value="AMO21741.1"/>
    <property type="molecule type" value="Genomic_DNA"/>
</dbReference>
<dbReference type="OrthoDB" id="4168525at2"/>
<dbReference type="Gene3D" id="1.10.630.10">
    <property type="entry name" value="Cytochrome P450"/>
    <property type="match status" value="2"/>
</dbReference>
<dbReference type="GO" id="GO:0016705">
    <property type="term" value="F:oxidoreductase activity, acting on paired donors, with incorporation or reduction of molecular oxygen"/>
    <property type="evidence" value="ECO:0007669"/>
    <property type="project" value="InterPro"/>
</dbReference>
<proteinExistence type="inferred from homology"/>
<dbReference type="GO" id="GO:0004497">
    <property type="term" value="F:monooxygenase activity"/>
    <property type="evidence" value="ECO:0007669"/>
    <property type="project" value="InterPro"/>
</dbReference>
<dbReference type="CDD" id="cd11036">
    <property type="entry name" value="AknT-like"/>
    <property type="match status" value="1"/>
</dbReference>
<dbReference type="PANTHER" id="PTHR46696:SF1">
    <property type="entry name" value="CYTOCHROME P450 YJIB-RELATED"/>
    <property type="match status" value="1"/>
</dbReference>
<name>A0A127JP39_9BURK</name>
<dbReference type="Proteomes" id="UP000070433">
    <property type="component" value="Chromosome"/>
</dbReference>
<comment type="similarity">
    <text evidence="1">Belongs to the cytochrome P450 family.</text>
</comment>
<protein>
    <recommendedName>
        <fullName evidence="4">Cytochrome P450</fullName>
    </recommendedName>
</protein>
<gene>
    <name evidence="2" type="ORF">UC35_01205</name>
</gene>
<evidence type="ECO:0000313" key="2">
    <source>
        <dbReference type="EMBL" id="AMO21741.1"/>
    </source>
</evidence>